<feature type="region of interest" description="Disordered" evidence="1">
    <location>
        <begin position="1"/>
        <end position="31"/>
    </location>
</feature>
<accession>A0AA38WVC4</accession>
<dbReference type="EMBL" id="JARYMX010000001">
    <property type="protein sequence ID" value="KAJ9566526.1"/>
    <property type="molecule type" value="Genomic_DNA"/>
</dbReference>
<comment type="caution">
    <text evidence="2">The sequence shown here is derived from an EMBL/GenBank/DDBJ whole genome shotgun (WGS) entry which is preliminary data.</text>
</comment>
<gene>
    <name evidence="2" type="ORF">OSB04_002492</name>
</gene>
<reference evidence="2" key="1">
    <citation type="submission" date="2023-03" db="EMBL/GenBank/DDBJ databases">
        <title>Chromosome-scale reference genome and RAD-based genetic map of yellow starthistle (Centaurea solstitialis) reveal putative structural variation and QTLs associated with invader traits.</title>
        <authorList>
            <person name="Reatini B."/>
            <person name="Cang F.A."/>
            <person name="Jiang Q."/>
            <person name="Mckibben M.T.W."/>
            <person name="Barker M.S."/>
            <person name="Rieseberg L.H."/>
            <person name="Dlugosch K.M."/>
        </authorList>
    </citation>
    <scope>NUCLEOTIDE SEQUENCE</scope>
    <source>
        <strain evidence="2">CAN-66</strain>
        <tissue evidence="2">Leaf</tissue>
    </source>
</reference>
<name>A0AA38WVC4_9ASTR</name>
<dbReference type="Proteomes" id="UP001172457">
    <property type="component" value="Chromosome 1"/>
</dbReference>
<evidence type="ECO:0000313" key="3">
    <source>
        <dbReference type="Proteomes" id="UP001172457"/>
    </source>
</evidence>
<feature type="compositionally biased region" description="Basic and acidic residues" evidence="1">
    <location>
        <begin position="1"/>
        <end position="27"/>
    </location>
</feature>
<organism evidence="2 3">
    <name type="scientific">Centaurea solstitialis</name>
    <name type="common">yellow star-thistle</name>
    <dbReference type="NCBI Taxonomy" id="347529"/>
    <lineage>
        <taxon>Eukaryota</taxon>
        <taxon>Viridiplantae</taxon>
        <taxon>Streptophyta</taxon>
        <taxon>Embryophyta</taxon>
        <taxon>Tracheophyta</taxon>
        <taxon>Spermatophyta</taxon>
        <taxon>Magnoliopsida</taxon>
        <taxon>eudicotyledons</taxon>
        <taxon>Gunneridae</taxon>
        <taxon>Pentapetalae</taxon>
        <taxon>asterids</taxon>
        <taxon>campanulids</taxon>
        <taxon>Asterales</taxon>
        <taxon>Asteraceae</taxon>
        <taxon>Carduoideae</taxon>
        <taxon>Cardueae</taxon>
        <taxon>Centaureinae</taxon>
        <taxon>Centaurea</taxon>
    </lineage>
</organism>
<dbReference type="AlphaFoldDB" id="A0AA38WVC4"/>
<protein>
    <submittedName>
        <fullName evidence="2">Uncharacterized protein</fullName>
    </submittedName>
</protein>
<proteinExistence type="predicted"/>
<keyword evidence="3" id="KW-1185">Reference proteome</keyword>
<sequence>MKEKGTEANFAYEHKEDDNPDGPEDHNNTTNLDWIVDQHTQSSRKKRYFSYLTTQKANISTTSGVISVRMDNKLRLRVKDVLNTFTL</sequence>
<evidence type="ECO:0000256" key="1">
    <source>
        <dbReference type="SAM" id="MobiDB-lite"/>
    </source>
</evidence>
<evidence type="ECO:0000313" key="2">
    <source>
        <dbReference type="EMBL" id="KAJ9566526.1"/>
    </source>
</evidence>